<feature type="transmembrane region" description="Helical" evidence="1">
    <location>
        <begin position="95"/>
        <end position="117"/>
    </location>
</feature>
<evidence type="ECO:0000256" key="1">
    <source>
        <dbReference type="SAM" id="Phobius"/>
    </source>
</evidence>
<reference evidence="3" key="1">
    <citation type="journal article" date="2019" name="Int. J. Syst. Evol. Microbiol.">
        <title>The Global Catalogue of Microorganisms (GCM) 10K type strain sequencing project: providing services to taxonomists for standard genome sequencing and annotation.</title>
        <authorList>
            <consortium name="The Broad Institute Genomics Platform"/>
            <consortium name="The Broad Institute Genome Sequencing Center for Infectious Disease"/>
            <person name="Wu L."/>
            <person name="Ma J."/>
        </authorList>
    </citation>
    <scope>NUCLEOTIDE SEQUENCE [LARGE SCALE GENOMIC DNA]</scope>
    <source>
        <strain evidence="3">TISTR 1906</strain>
    </source>
</reference>
<sequence length="190" mass="21004">MAVHASTTTTLIVLLPLLAWRLRARYKRLIGRQRTSKYRPWIGMGIYAVLLGLTGWAAWGQWHALQTLAGGLCAGGLLSRWAWRQTRLEPTAQGLYYTPHTHLGVALLLLFAARIAWRIVEIVWLLPESQAGFHAFVASPLTMAVFGLMAGHNMGYAMALFLWRRRVLAAKRAREAVATAAGTDAPGSVE</sequence>
<comment type="caution">
    <text evidence="2">The sequence shown here is derived from an EMBL/GenBank/DDBJ whole genome shotgun (WGS) entry which is preliminary data.</text>
</comment>
<protein>
    <recommendedName>
        <fullName evidence="4">DUF1453 domain-containing protein</fullName>
    </recommendedName>
</protein>
<gene>
    <name evidence="2" type="ORF">ACFSW6_06715</name>
</gene>
<dbReference type="RefSeq" id="WP_066480990.1">
    <property type="nucleotide sequence ID" value="NZ_BCNT01000014.1"/>
</dbReference>
<feature type="transmembrane region" description="Helical" evidence="1">
    <location>
        <begin position="137"/>
        <end position="163"/>
    </location>
</feature>
<dbReference type="InterPro" id="IPR058247">
    <property type="entry name" value="DUF1453"/>
</dbReference>
<proteinExistence type="predicted"/>
<feature type="transmembrane region" description="Helical" evidence="1">
    <location>
        <begin position="65"/>
        <end position="83"/>
    </location>
</feature>
<dbReference type="EMBL" id="JBHUMV010000002">
    <property type="protein sequence ID" value="MFD2753774.1"/>
    <property type="molecule type" value="Genomic_DNA"/>
</dbReference>
<keyword evidence="1" id="KW-0812">Transmembrane</keyword>
<dbReference type="Pfam" id="PF07301">
    <property type="entry name" value="DUF1453"/>
    <property type="match status" value="1"/>
</dbReference>
<feature type="transmembrane region" description="Helical" evidence="1">
    <location>
        <begin position="6"/>
        <end position="22"/>
    </location>
</feature>
<evidence type="ECO:0000313" key="3">
    <source>
        <dbReference type="Proteomes" id="UP001597463"/>
    </source>
</evidence>
<evidence type="ECO:0000313" key="2">
    <source>
        <dbReference type="EMBL" id="MFD2753774.1"/>
    </source>
</evidence>
<keyword evidence="1" id="KW-1133">Transmembrane helix</keyword>
<evidence type="ECO:0008006" key="4">
    <source>
        <dbReference type="Google" id="ProtNLM"/>
    </source>
</evidence>
<accession>A0ABW5ULL2</accession>
<keyword evidence="1" id="KW-0472">Membrane</keyword>
<dbReference type="Proteomes" id="UP001597463">
    <property type="component" value="Unassembled WGS sequence"/>
</dbReference>
<feature type="transmembrane region" description="Helical" evidence="1">
    <location>
        <begin position="42"/>
        <end position="59"/>
    </location>
</feature>
<organism evidence="2 3">
    <name type="scientific">Comamonas terrae</name>
    <dbReference type="NCBI Taxonomy" id="673548"/>
    <lineage>
        <taxon>Bacteria</taxon>
        <taxon>Pseudomonadati</taxon>
        <taxon>Pseudomonadota</taxon>
        <taxon>Betaproteobacteria</taxon>
        <taxon>Burkholderiales</taxon>
        <taxon>Comamonadaceae</taxon>
        <taxon>Comamonas</taxon>
    </lineage>
</organism>
<keyword evidence="3" id="KW-1185">Reference proteome</keyword>
<name>A0ABW5ULL2_9BURK</name>